<dbReference type="AlphaFoldDB" id="A0A3F3L657"/>
<protein>
    <submittedName>
        <fullName evidence="1">HEAT repeat domain-containing protein</fullName>
    </submittedName>
</protein>
<dbReference type="RefSeq" id="WP_004990159.1">
    <property type="nucleotide sequence ID" value="NZ_AP018824.1"/>
</dbReference>
<gene>
    <name evidence="1" type="ORF">LSO58_11530</name>
</gene>
<dbReference type="InterPro" id="IPR016024">
    <property type="entry name" value="ARM-type_fold"/>
</dbReference>
<dbReference type="Pfam" id="PF13646">
    <property type="entry name" value="HEAT_2"/>
    <property type="match status" value="2"/>
</dbReference>
<dbReference type="InterPro" id="IPR011989">
    <property type="entry name" value="ARM-like"/>
</dbReference>
<reference evidence="1" key="1">
    <citation type="journal article" date="2022" name="J Glob Antimicrob Resist">
        <title>Comparative analysis of IMP-4- and OXA-58-containing plasmids of three carbapenemase-producing Acinetobacter ursingii strains in the Netherlands.</title>
        <authorList>
            <person name="Hendrickx A.P.A."/>
            <person name="Schade R.P."/>
            <person name="Landman F."/>
            <person name="Bosch T."/>
            <person name="Schouls L.M."/>
            <person name="van Dijk K."/>
        </authorList>
    </citation>
    <scope>NUCLEOTIDE SEQUENCE</scope>
    <source>
        <strain evidence="1">RIVM_C010761</strain>
    </source>
</reference>
<dbReference type="PANTHER" id="PTHR12697">
    <property type="entry name" value="PBS LYASE HEAT-LIKE PROTEIN"/>
    <property type="match status" value="1"/>
</dbReference>
<dbReference type="SUPFAM" id="SSF48371">
    <property type="entry name" value="ARM repeat"/>
    <property type="match status" value="2"/>
</dbReference>
<dbReference type="EMBL" id="CP089044">
    <property type="protein sequence ID" value="UYF74474.1"/>
    <property type="molecule type" value="Genomic_DNA"/>
</dbReference>
<dbReference type="SMART" id="SM00567">
    <property type="entry name" value="EZ_HEAT"/>
    <property type="match status" value="6"/>
</dbReference>
<dbReference type="Proteomes" id="UP001164081">
    <property type="component" value="Chromosome"/>
</dbReference>
<organism evidence="1 2">
    <name type="scientific">Acinetobacter ursingii</name>
    <dbReference type="NCBI Taxonomy" id="108980"/>
    <lineage>
        <taxon>Bacteria</taxon>
        <taxon>Pseudomonadati</taxon>
        <taxon>Pseudomonadota</taxon>
        <taxon>Gammaproteobacteria</taxon>
        <taxon>Moraxellales</taxon>
        <taxon>Moraxellaceae</taxon>
        <taxon>Acinetobacter</taxon>
    </lineage>
</organism>
<dbReference type="InterPro" id="IPR004155">
    <property type="entry name" value="PBS_lyase_HEAT"/>
</dbReference>
<dbReference type="Pfam" id="PF03130">
    <property type="entry name" value="HEAT_PBS"/>
    <property type="match status" value="1"/>
</dbReference>
<proteinExistence type="predicted"/>
<accession>A0A3F3L657</accession>
<dbReference type="GO" id="GO:0016491">
    <property type="term" value="F:oxidoreductase activity"/>
    <property type="evidence" value="ECO:0007669"/>
    <property type="project" value="TreeGrafter"/>
</dbReference>
<dbReference type="PANTHER" id="PTHR12697:SF5">
    <property type="entry name" value="DEOXYHYPUSINE HYDROXYLASE"/>
    <property type="match status" value="1"/>
</dbReference>
<dbReference type="Gene3D" id="1.25.10.10">
    <property type="entry name" value="Leucine-rich Repeat Variant"/>
    <property type="match status" value="3"/>
</dbReference>
<evidence type="ECO:0000313" key="2">
    <source>
        <dbReference type="Proteomes" id="UP001164081"/>
    </source>
</evidence>
<name>A0A3F3L657_9GAMM</name>
<evidence type="ECO:0000313" key="1">
    <source>
        <dbReference type="EMBL" id="UYF74474.1"/>
    </source>
</evidence>
<sequence length="330" mass="37340">MSIQYPQVLDLDEDDQEFFRQLNTNDEKIRFITLMHIAEEEREELLPWLHYALQHDPAVIVRQEAAKRLEGWEDSASLQALANALNDDSMMVVDAATQSLSEVKNPESAEILTPYLDSNNSMVKIAILRALKPLRSIASYDRILQHTQHRDIHVRREAVSALSWLQQQQAVDILADIAQNDIDQETRRIATGGLSYTQQISTQVSTALESALHAPDWQLRVEATLTIGKLRATALEQALLPLLLDPYWQVRIAVTRSLGLLKSRLALDGLAENFKHEISNLRKEVALALGEIGGEQSTQLLRDHEQDPDPEVRKAIRIGLDQIREYAHAT</sequence>